<feature type="domain" description="DNA mismatch repair proteins mutS family" evidence="5">
    <location>
        <begin position="427"/>
        <end position="602"/>
    </location>
</feature>
<dbReference type="InterPro" id="IPR045076">
    <property type="entry name" value="MutS"/>
</dbReference>
<dbReference type="Proteomes" id="UP000307244">
    <property type="component" value="Unassembled WGS sequence"/>
</dbReference>
<feature type="transmembrane region" description="Helical" evidence="4">
    <location>
        <begin position="220"/>
        <end position="240"/>
    </location>
</feature>
<keyword evidence="4" id="KW-0472">Membrane</keyword>
<feature type="transmembrane region" description="Helical" evidence="4">
    <location>
        <begin position="35"/>
        <end position="52"/>
    </location>
</feature>
<dbReference type="PANTHER" id="PTHR11361:SF99">
    <property type="entry name" value="DNA MISMATCH REPAIR PROTEIN"/>
    <property type="match status" value="1"/>
</dbReference>
<dbReference type="RefSeq" id="WP_136835480.1">
    <property type="nucleotide sequence ID" value="NZ_SWBQ01000002.1"/>
</dbReference>
<feature type="transmembrane region" description="Helical" evidence="4">
    <location>
        <begin position="58"/>
        <end position="75"/>
    </location>
</feature>
<evidence type="ECO:0000256" key="2">
    <source>
        <dbReference type="ARBA" id="ARBA00022840"/>
    </source>
</evidence>
<protein>
    <submittedName>
        <fullName evidence="6">DNA mismatch repair protein MutS</fullName>
    </submittedName>
</protein>
<evidence type="ECO:0000313" key="6">
    <source>
        <dbReference type="EMBL" id="TKC07213.1"/>
    </source>
</evidence>
<dbReference type="Gene3D" id="1.10.1420.10">
    <property type="match status" value="1"/>
</dbReference>
<organism evidence="6 7">
    <name type="scientific">Pedobacter frigoris</name>
    <dbReference type="NCBI Taxonomy" id="2571272"/>
    <lineage>
        <taxon>Bacteria</taxon>
        <taxon>Pseudomonadati</taxon>
        <taxon>Bacteroidota</taxon>
        <taxon>Sphingobacteriia</taxon>
        <taxon>Sphingobacteriales</taxon>
        <taxon>Sphingobacteriaceae</taxon>
        <taxon>Pedobacter</taxon>
    </lineage>
</organism>
<dbReference type="AlphaFoldDB" id="A0A4U1CII3"/>
<keyword evidence="3" id="KW-0238">DNA-binding</keyword>
<dbReference type="SUPFAM" id="SSF52540">
    <property type="entry name" value="P-loop containing nucleoside triphosphate hydrolases"/>
    <property type="match status" value="1"/>
</dbReference>
<evidence type="ECO:0000256" key="4">
    <source>
        <dbReference type="SAM" id="Phobius"/>
    </source>
</evidence>
<dbReference type="GO" id="GO:0030983">
    <property type="term" value="F:mismatched DNA binding"/>
    <property type="evidence" value="ECO:0007669"/>
    <property type="project" value="InterPro"/>
</dbReference>
<evidence type="ECO:0000259" key="5">
    <source>
        <dbReference type="SMART" id="SM00534"/>
    </source>
</evidence>
<reference evidence="6 7" key="1">
    <citation type="submission" date="2019-04" db="EMBL/GenBank/DDBJ databases">
        <title>Pedobacter sp. RP-3-15 sp. nov., isolated from Arctic soil.</title>
        <authorList>
            <person name="Dahal R.H."/>
            <person name="Kim D.-U."/>
        </authorList>
    </citation>
    <scope>NUCLEOTIDE SEQUENCE [LARGE SCALE GENOMIC DNA]</scope>
    <source>
        <strain evidence="6 7">RP-3-15</strain>
    </source>
</reference>
<evidence type="ECO:0000313" key="7">
    <source>
        <dbReference type="Proteomes" id="UP000307244"/>
    </source>
</evidence>
<name>A0A4U1CII3_9SPHI</name>
<dbReference type="PANTHER" id="PTHR11361">
    <property type="entry name" value="DNA MISMATCH REPAIR PROTEIN MUTS FAMILY MEMBER"/>
    <property type="match status" value="1"/>
</dbReference>
<dbReference type="OrthoDB" id="1097361at2"/>
<dbReference type="InterPro" id="IPR036187">
    <property type="entry name" value="DNA_mismatch_repair_MutS_sf"/>
</dbReference>
<keyword evidence="1" id="KW-0547">Nucleotide-binding</keyword>
<dbReference type="GO" id="GO:0005524">
    <property type="term" value="F:ATP binding"/>
    <property type="evidence" value="ECO:0007669"/>
    <property type="project" value="UniProtKB-KW"/>
</dbReference>
<dbReference type="InterPro" id="IPR027417">
    <property type="entry name" value="P-loop_NTPase"/>
</dbReference>
<evidence type="ECO:0000256" key="3">
    <source>
        <dbReference type="ARBA" id="ARBA00023125"/>
    </source>
</evidence>
<keyword evidence="4" id="KW-0812">Transmembrane</keyword>
<dbReference type="EMBL" id="SWBQ01000002">
    <property type="protein sequence ID" value="TKC07213.1"/>
    <property type="molecule type" value="Genomic_DNA"/>
</dbReference>
<gene>
    <name evidence="6" type="ORF">FA047_08125</name>
</gene>
<dbReference type="GO" id="GO:0140664">
    <property type="term" value="F:ATP-dependent DNA damage sensor activity"/>
    <property type="evidence" value="ECO:0007669"/>
    <property type="project" value="InterPro"/>
</dbReference>
<comment type="caution">
    <text evidence="6">The sequence shown here is derived from an EMBL/GenBank/DDBJ whole genome shotgun (WGS) entry which is preliminary data.</text>
</comment>
<keyword evidence="7" id="KW-1185">Reference proteome</keyword>
<keyword evidence="4" id="KW-1133">Transmembrane helix</keyword>
<evidence type="ECO:0000256" key="1">
    <source>
        <dbReference type="ARBA" id="ARBA00022741"/>
    </source>
</evidence>
<dbReference type="GO" id="GO:0006298">
    <property type="term" value="P:mismatch repair"/>
    <property type="evidence" value="ECO:0007669"/>
    <property type="project" value="InterPro"/>
</dbReference>
<dbReference type="InterPro" id="IPR000432">
    <property type="entry name" value="DNA_mismatch_repair_MutS_C"/>
</dbReference>
<proteinExistence type="predicted"/>
<dbReference type="SUPFAM" id="SSF48334">
    <property type="entry name" value="DNA repair protein MutS, domain III"/>
    <property type="match status" value="1"/>
</dbReference>
<keyword evidence="2" id="KW-0067">ATP-binding</keyword>
<dbReference type="Pfam" id="PF00488">
    <property type="entry name" value="MutS_V"/>
    <property type="match status" value="1"/>
</dbReference>
<dbReference type="GO" id="GO:0005829">
    <property type="term" value="C:cytosol"/>
    <property type="evidence" value="ECO:0007669"/>
    <property type="project" value="TreeGrafter"/>
</dbReference>
<dbReference type="Gene3D" id="3.40.50.300">
    <property type="entry name" value="P-loop containing nucleotide triphosphate hydrolases"/>
    <property type="match status" value="1"/>
</dbReference>
<sequence length="605" mass="68192">MVKTKHSILTDYQNHINTQQALVDGLKKKLNQISFSRLGLFIMEILIVASIISIGFFWFLGLFAIVPLLMFMVLVKEQIKVQKELDYALRLLWVYQNEVDQLTTGKNGYADGVHYGDEQHPYSSDLDIMGPRSLYANINRCNTAAGLDILAASLLEPSDKLKIASRQQAITELVAHIEDTFHFRAELQDHKPDQLQIIKHKLEQQLPAQLSFTRNRLLRGYVKVVPFLTIGLLVLAIILGGIAWKIFALAAVFNGALTFFKLANINKVYYGFTGGSNQLNAFAGTIKWTEDVAWQSPYIKSLFHAGENSGIPVSRQIKQLASIIQAFDARLNILVSAVLNLFFLWDLKCSINLSDWHDRSSVSLIQGLYRISQFEELISLATLTYNHPDWNFPEIDEGFQFRALEIGHPLIAEQERIVNDFDLAAQTTVDIVTGSNMAGKSTFLRTVGINMVLAFAGAPVCAKEMSLSIFKVFSYMRIKDSLNDHTSTFKAELNRLKMILDAIGTIPNSFVLIDEMLRGTNSRDKYLGSKVFIEKLIEQGTPALFATHDLQLSEMEADHQAKVRNYHFDIQIAEGEMKFDYKLKHGPCKTFNAALLLKEIGLTLT</sequence>
<accession>A0A4U1CII3</accession>
<dbReference type="SMART" id="SM00534">
    <property type="entry name" value="MUTSac"/>
    <property type="match status" value="1"/>
</dbReference>